<keyword evidence="5" id="KW-0472">Membrane</keyword>
<dbReference type="SUPFAM" id="SSF55073">
    <property type="entry name" value="Nucleotide cyclase"/>
    <property type="match status" value="1"/>
</dbReference>
<dbReference type="EMBL" id="JBHRTS010000008">
    <property type="protein sequence ID" value="MFC3195418.1"/>
    <property type="molecule type" value="Genomic_DNA"/>
</dbReference>
<keyword evidence="6" id="KW-0732">Signal</keyword>
<feature type="domain" description="GGDEF" evidence="7">
    <location>
        <begin position="487"/>
        <end position="619"/>
    </location>
</feature>
<dbReference type="PROSITE" id="PS50887">
    <property type="entry name" value="GGDEF"/>
    <property type="match status" value="1"/>
</dbReference>
<dbReference type="GO" id="GO:0052621">
    <property type="term" value="F:diguanylate cyclase activity"/>
    <property type="evidence" value="ECO:0007669"/>
    <property type="project" value="UniProtKB-EC"/>
</dbReference>
<dbReference type="Gene3D" id="3.30.70.270">
    <property type="match status" value="1"/>
</dbReference>
<dbReference type="EC" id="2.7.7.65" evidence="1"/>
<comment type="caution">
    <text evidence="8">The sequence shown here is derived from an EMBL/GenBank/DDBJ whole genome shotgun (WGS) entry which is preliminary data.</text>
</comment>
<protein>
    <recommendedName>
        <fullName evidence="1">diguanylate cyclase</fullName>
        <ecNumber evidence="1">2.7.7.65</ecNumber>
    </recommendedName>
</protein>
<feature type="transmembrane region" description="Helical" evidence="5">
    <location>
        <begin position="426"/>
        <end position="446"/>
    </location>
</feature>
<dbReference type="InterPro" id="IPR011990">
    <property type="entry name" value="TPR-like_helical_dom_sf"/>
</dbReference>
<keyword evidence="5" id="KW-1133">Transmembrane helix</keyword>
<dbReference type="Gene3D" id="1.25.40.10">
    <property type="entry name" value="Tetratricopeptide repeat domain"/>
    <property type="match status" value="1"/>
</dbReference>
<reference evidence="9" key="1">
    <citation type="journal article" date="2019" name="Int. J. Syst. Evol. Microbiol.">
        <title>The Global Catalogue of Microorganisms (GCM) 10K type strain sequencing project: providing services to taxonomists for standard genome sequencing and annotation.</title>
        <authorList>
            <consortium name="The Broad Institute Genomics Platform"/>
            <consortium name="The Broad Institute Genome Sequencing Center for Infectious Disease"/>
            <person name="Wu L."/>
            <person name="Ma J."/>
        </authorList>
    </citation>
    <scope>NUCLEOTIDE SEQUENCE [LARGE SCALE GENOMIC DNA]</scope>
    <source>
        <strain evidence="9">KCTC 42953</strain>
    </source>
</reference>
<dbReference type="CDD" id="cd01949">
    <property type="entry name" value="GGDEF"/>
    <property type="match status" value="1"/>
</dbReference>
<organism evidence="8 9">
    <name type="scientific">Marinicella sediminis</name>
    <dbReference type="NCBI Taxonomy" id="1792834"/>
    <lineage>
        <taxon>Bacteria</taxon>
        <taxon>Pseudomonadati</taxon>
        <taxon>Pseudomonadota</taxon>
        <taxon>Gammaproteobacteria</taxon>
        <taxon>Lysobacterales</taxon>
        <taxon>Marinicellaceae</taxon>
        <taxon>Marinicella</taxon>
    </lineage>
</organism>
<evidence type="ECO:0000256" key="6">
    <source>
        <dbReference type="SAM" id="SignalP"/>
    </source>
</evidence>
<evidence type="ECO:0000256" key="5">
    <source>
        <dbReference type="SAM" id="Phobius"/>
    </source>
</evidence>
<dbReference type="PANTHER" id="PTHR45138:SF9">
    <property type="entry name" value="DIGUANYLATE CYCLASE DGCM-RELATED"/>
    <property type="match status" value="1"/>
</dbReference>
<dbReference type="PROSITE" id="PS51257">
    <property type="entry name" value="PROKAR_LIPOPROTEIN"/>
    <property type="match status" value="1"/>
</dbReference>
<dbReference type="NCBIfam" id="TIGR00254">
    <property type="entry name" value="GGDEF"/>
    <property type="match status" value="1"/>
</dbReference>
<keyword evidence="4" id="KW-0175">Coiled coil</keyword>
<dbReference type="Proteomes" id="UP001595533">
    <property type="component" value="Unassembled WGS sequence"/>
</dbReference>
<evidence type="ECO:0000256" key="2">
    <source>
        <dbReference type="ARBA" id="ARBA00034247"/>
    </source>
</evidence>
<dbReference type="PROSITE" id="PS50005">
    <property type="entry name" value="TPR"/>
    <property type="match status" value="1"/>
</dbReference>
<keyword evidence="8" id="KW-0808">Transferase</keyword>
<dbReference type="InterPro" id="IPR043128">
    <property type="entry name" value="Rev_trsase/Diguanyl_cyclase"/>
</dbReference>
<evidence type="ECO:0000313" key="9">
    <source>
        <dbReference type="Proteomes" id="UP001595533"/>
    </source>
</evidence>
<feature type="coiled-coil region" evidence="4">
    <location>
        <begin position="346"/>
        <end position="420"/>
    </location>
</feature>
<sequence>MTLIRRLLLPLILLLTSCWAAPASGQAFAEEFEAWNLRISSEPQKVLDELINHPLSTTDLTYQAQYHFLLSSVYLNLVYPGKALEAADQGLARLSAQEPGWLYHRLLLVKSQAMELSGQAAEARPMAAQALSWAENNQDAGLLIDALIGLGYVENTLRQYTSALNHFMRAYELAPQYDAVITQSAIAGSIALVYEYRKEYALAIPFFEEAVAHHRSTSNLLELSIALYGLGRANKHLGNDSTGISQLEESLHISRAIDDDQGVAYALKELAPVYQLTDKQDQARSMLNEAADLFTRSQNRYMLFDVHKSLAQLNLNMNDVRLAKDALLSARVHLDEQRMPIQAIALAELEAQLLAKEGLYRQAFEQLIKTVSRKQQLLAEQSTRELHELRTRHELQSKEQENLKLAEQNATQKLEILSQQQRNQTLSISVGAAVVILILLSILIYLTKKQQQALTQLANIDQLTGLPNRNHILKLAADCQQQLEAQQRLTLCMLDLDHFKSINDQLGHDVGDQVLSQVGAICKTHITSPHQAGRFGGEEFLLVFVDLPASEVEQILKALQQSVKQAGQTILPTNHQLTFSAGISHCHPGDDIKNCIISADLTMYQAKQAGRDRVCQAKPDPTN</sequence>
<keyword evidence="9" id="KW-1185">Reference proteome</keyword>
<dbReference type="SMART" id="SM00267">
    <property type="entry name" value="GGDEF"/>
    <property type="match status" value="1"/>
</dbReference>
<proteinExistence type="predicted"/>
<accession>A0ABV7JF42</accession>
<evidence type="ECO:0000256" key="3">
    <source>
        <dbReference type="PROSITE-ProRule" id="PRU00339"/>
    </source>
</evidence>
<feature type="signal peptide" evidence="6">
    <location>
        <begin position="1"/>
        <end position="20"/>
    </location>
</feature>
<name>A0ABV7JF42_9GAMM</name>
<evidence type="ECO:0000256" key="1">
    <source>
        <dbReference type="ARBA" id="ARBA00012528"/>
    </source>
</evidence>
<evidence type="ECO:0000259" key="7">
    <source>
        <dbReference type="PROSITE" id="PS50887"/>
    </source>
</evidence>
<evidence type="ECO:0000256" key="4">
    <source>
        <dbReference type="SAM" id="Coils"/>
    </source>
</evidence>
<dbReference type="PANTHER" id="PTHR45138">
    <property type="entry name" value="REGULATORY COMPONENTS OF SENSORY TRANSDUCTION SYSTEM"/>
    <property type="match status" value="1"/>
</dbReference>
<dbReference type="RefSeq" id="WP_077412670.1">
    <property type="nucleotide sequence ID" value="NZ_JBHRTS010000008.1"/>
</dbReference>
<comment type="catalytic activity">
    <reaction evidence="2">
        <text>2 GTP = 3',3'-c-di-GMP + 2 diphosphate</text>
        <dbReference type="Rhea" id="RHEA:24898"/>
        <dbReference type="ChEBI" id="CHEBI:33019"/>
        <dbReference type="ChEBI" id="CHEBI:37565"/>
        <dbReference type="ChEBI" id="CHEBI:58805"/>
        <dbReference type="EC" id="2.7.7.65"/>
    </reaction>
</comment>
<keyword evidence="8" id="KW-0548">Nucleotidyltransferase</keyword>
<keyword evidence="5" id="KW-0812">Transmembrane</keyword>
<keyword evidence="3" id="KW-0802">TPR repeat</keyword>
<dbReference type="SMART" id="SM00028">
    <property type="entry name" value="TPR"/>
    <property type="match status" value="5"/>
</dbReference>
<dbReference type="SUPFAM" id="SSF48452">
    <property type="entry name" value="TPR-like"/>
    <property type="match status" value="2"/>
</dbReference>
<dbReference type="InterPro" id="IPR019734">
    <property type="entry name" value="TPR_rpt"/>
</dbReference>
<dbReference type="InterPro" id="IPR029787">
    <property type="entry name" value="Nucleotide_cyclase"/>
</dbReference>
<dbReference type="InterPro" id="IPR000160">
    <property type="entry name" value="GGDEF_dom"/>
</dbReference>
<feature type="repeat" description="TPR" evidence="3">
    <location>
        <begin position="144"/>
        <end position="177"/>
    </location>
</feature>
<gene>
    <name evidence="8" type="ORF">ACFODZ_14280</name>
</gene>
<dbReference type="Pfam" id="PF00990">
    <property type="entry name" value="GGDEF"/>
    <property type="match status" value="1"/>
</dbReference>
<evidence type="ECO:0000313" key="8">
    <source>
        <dbReference type="EMBL" id="MFC3195418.1"/>
    </source>
</evidence>
<dbReference type="InterPro" id="IPR050469">
    <property type="entry name" value="Diguanylate_Cyclase"/>
</dbReference>
<feature type="chain" id="PRO_5045455611" description="diguanylate cyclase" evidence="6">
    <location>
        <begin position="21"/>
        <end position="623"/>
    </location>
</feature>